<dbReference type="OrthoDB" id="10592190at2759"/>
<organism evidence="2 3">
    <name type="scientific">Phytophthora infestans (strain T30-4)</name>
    <name type="common">Potato late blight agent</name>
    <dbReference type="NCBI Taxonomy" id="403677"/>
    <lineage>
        <taxon>Eukaryota</taxon>
        <taxon>Sar</taxon>
        <taxon>Stramenopiles</taxon>
        <taxon>Oomycota</taxon>
        <taxon>Peronosporomycetes</taxon>
        <taxon>Peronosporales</taxon>
        <taxon>Peronosporaceae</taxon>
        <taxon>Phytophthora</taxon>
    </lineage>
</organism>
<feature type="region of interest" description="Disordered" evidence="1">
    <location>
        <begin position="78"/>
        <end position="98"/>
    </location>
</feature>
<dbReference type="KEGG" id="pif:PITG_10672"/>
<dbReference type="RefSeq" id="XP_002901523.1">
    <property type="nucleotide sequence ID" value="XM_002901477.2"/>
</dbReference>
<evidence type="ECO:0000313" key="2">
    <source>
        <dbReference type="EMBL" id="EEY58579.1"/>
    </source>
</evidence>
<dbReference type="VEuPathDB" id="FungiDB:PITG_10672"/>
<keyword evidence="3" id="KW-1185">Reference proteome</keyword>
<dbReference type="Proteomes" id="UP000006643">
    <property type="component" value="Unassembled WGS sequence"/>
</dbReference>
<gene>
    <name evidence="2" type="ORF">PITG_10672</name>
</gene>
<reference evidence="3" key="1">
    <citation type="journal article" date="2009" name="Nature">
        <title>Genome sequence and analysis of the Irish potato famine pathogen Phytophthora infestans.</title>
        <authorList>
            <consortium name="The Broad Institute Genome Sequencing Platform"/>
            <person name="Haas B.J."/>
            <person name="Kamoun S."/>
            <person name="Zody M.C."/>
            <person name="Jiang R.H."/>
            <person name="Handsaker R.E."/>
            <person name="Cano L.M."/>
            <person name="Grabherr M."/>
            <person name="Kodira C.D."/>
            <person name="Raffaele S."/>
            <person name="Torto-Alalibo T."/>
            <person name="Bozkurt T.O."/>
            <person name="Ah-Fong A.M."/>
            <person name="Alvarado L."/>
            <person name="Anderson V.L."/>
            <person name="Armstrong M.R."/>
            <person name="Avrova A."/>
            <person name="Baxter L."/>
            <person name="Beynon J."/>
            <person name="Boevink P.C."/>
            <person name="Bollmann S.R."/>
            <person name="Bos J.I."/>
            <person name="Bulone V."/>
            <person name="Cai G."/>
            <person name="Cakir C."/>
            <person name="Carrington J.C."/>
            <person name="Chawner M."/>
            <person name="Conti L."/>
            <person name="Costanzo S."/>
            <person name="Ewan R."/>
            <person name="Fahlgren N."/>
            <person name="Fischbach M.A."/>
            <person name="Fugelstad J."/>
            <person name="Gilroy E.M."/>
            <person name="Gnerre S."/>
            <person name="Green P.J."/>
            <person name="Grenville-Briggs L.J."/>
            <person name="Griffith J."/>
            <person name="Grunwald N.J."/>
            <person name="Horn K."/>
            <person name="Horner N.R."/>
            <person name="Hu C.H."/>
            <person name="Huitema E."/>
            <person name="Jeong D.H."/>
            <person name="Jones A.M."/>
            <person name="Jones J.D."/>
            <person name="Jones R.W."/>
            <person name="Karlsson E.K."/>
            <person name="Kunjeti S.G."/>
            <person name="Lamour K."/>
            <person name="Liu Z."/>
            <person name="Ma L."/>
            <person name="Maclean D."/>
            <person name="Chibucos M.C."/>
            <person name="McDonald H."/>
            <person name="McWalters J."/>
            <person name="Meijer H.J."/>
            <person name="Morgan W."/>
            <person name="Morris P.F."/>
            <person name="Munro C.A."/>
            <person name="O'Neill K."/>
            <person name="Ospina-Giraldo M."/>
            <person name="Pinzon A."/>
            <person name="Pritchard L."/>
            <person name="Ramsahoye B."/>
            <person name="Ren Q."/>
            <person name="Restrepo S."/>
            <person name="Roy S."/>
            <person name="Sadanandom A."/>
            <person name="Savidor A."/>
            <person name="Schornack S."/>
            <person name="Schwartz D.C."/>
            <person name="Schumann U.D."/>
            <person name="Schwessinger B."/>
            <person name="Seyer L."/>
            <person name="Sharpe T."/>
            <person name="Silvar C."/>
            <person name="Song J."/>
            <person name="Studholme D.J."/>
            <person name="Sykes S."/>
            <person name="Thines M."/>
            <person name="van de Vondervoort P.J."/>
            <person name="Phuntumart V."/>
            <person name="Wawra S."/>
            <person name="Weide R."/>
            <person name="Win J."/>
            <person name="Young C."/>
            <person name="Zhou S."/>
            <person name="Fry W."/>
            <person name="Meyers B.C."/>
            <person name="van West P."/>
            <person name="Ristaino J."/>
            <person name="Govers F."/>
            <person name="Birch P.R."/>
            <person name="Whisson S.C."/>
            <person name="Judelson H.S."/>
            <person name="Nusbaum C."/>
        </authorList>
    </citation>
    <scope>NUCLEOTIDE SEQUENCE [LARGE SCALE GENOMIC DNA]</scope>
    <source>
        <strain evidence="3">T30-4</strain>
    </source>
</reference>
<dbReference type="InParanoid" id="D0NGU0"/>
<dbReference type="GeneID" id="9471062"/>
<dbReference type="AlphaFoldDB" id="D0NGU0"/>
<sequence length="140" mass="15317">MRLRVLHTVSNGVFGILPFLPTLENYAVVSRASRSRRLSVQATSDATPTSTLVSPHFIVAENTKPRFLRSEDLCYGDRQSFKNGESKNGVSGNSDERAGALEKLTSSKTFKSITQGVSKATNTFSEKISPAWPLKAKLQV</sequence>
<dbReference type="HOGENOM" id="CLU_1839080_0_0_1"/>
<proteinExistence type="predicted"/>
<name>D0NGU0_PHYIT</name>
<dbReference type="EMBL" id="DS028137">
    <property type="protein sequence ID" value="EEY58579.1"/>
    <property type="molecule type" value="Genomic_DNA"/>
</dbReference>
<evidence type="ECO:0000313" key="3">
    <source>
        <dbReference type="Proteomes" id="UP000006643"/>
    </source>
</evidence>
<feature type="non-terminal residue" evidence="2">
    <location>
        <position position="140"/>
    </location>
</feature>
<accession>D0NGU0</accession>
<protein>
    <submittedName>
        <fullName evidence="2">Secreted RxLR effector peptide protein, putative</fullName>
    </submittedName>
</protein>
<feature type="compositionally biased region" description="Polar residues" evidence="1">
    <location>
        <begin position="81"/>
        <end position="93"/>
    </location>
</feature>
<evidence type="ECO:0000256" key="1">
    <source>
        <dbReference type="SAM" id="MobiDB-lite"/>
    </source>
</evidence>